<evidence type="ECO:0000256" key="9">
    <source>
        <dbReference type="ARBA" id="ARBA00023310"/>
    </source>
</evidence>
<comment type="similarity">
    <text evidence="3">Belongs to the ATPase gamma chain family.</text>
</comment>
<keyword evidence="9" id="KW-0066">ATP synthesis</keyword>
<proteinExistence type="inferred from homology"/>
<keyword evidence="11" id="KW-1185">Reference proteome</keyword>
<dbReference type="Gene3D" id="3.40.1380.10">
    <property type="match status" value="1"/>
</dbReference>
<evidence type="ECO:0000313" key="10">
    <source>
        <dbReference type="EMBL" id="AOZ69237.1"/>
    </source>
</evidence>
<dbReference type="RefSeq" id="WP_071166035.1">
    <property type="nucleotide sequence ID" value="NZ_CP017781.1"/>
</dbReference>
<evidence type="ECO:0000256" key="1">
    <source>
        <dbReference type="ARBA" id="ARBA00003456"/>
    </source>
</evidence>
<dbReference type="GO" id="GO:0045259">
    <property type="term" value="C:proton-transporting ATP synthase complex"/>
    <property type="evidence" value="ECO:0007669"/>
    <property type="project" value="UniProtKB-KW"/>
</dbReference>
<evidence type="ECO:0000313" key="11">
    <source>
        <dbReference type="Proteomes" id="UP000176562"/>
    </source>
</evidence>
<protein>
    <recommendedName>
        <fullName evidence="12">ATPase</fullName>
    </recommendedName>
</protein>
<sequence length="279" mass="28606">MSDAAARPDDIKAHLANVQQIAAIVGALRALAAAHQREARGHLAAVRAHGASLGAALSTALGAGGVWPEAGAAQGRLSILIGAAQGFCGSHADRLAEAARAEAAAGADLIVLGSRSCAALAEIRAPLWQAEMATHAAQVPELASRLADALFEALAARPGLRVRLVYIDPGAGGAGPALLTPSLWPLEPSRFPPARGPGPLLSLPLPELIADLIEEYVFSALCEALMLGFASENAARAEAMAGAQANIKRIAADLRAGWQRARQEQMTTELIELASGAAR</sequence>
<dbReference type="EMBL" id="CP017781">
    <property type="protein sequence ID" value="AOZ69237.1"/>
    <property type="molecule type" value="Genomic_DNA"/>
</dbReference>
<evidence type="ECO:0000256" key="4">
    <source>
        <dbReference type="ARBA" id="ARBA00022448"/>
    </source>
</evidence>
<dbReference type="Gene3D" id="1.10.287.80">
    <property type="entry name" value="ATP synthase, gamma subunit, helix hairpin domain"/>
    <property type="match status" value="1"/>
</dbReference>
<dbReference type="STRING" id="1850250.LPB142_07815"/>
<evidence type="ECO:0000256" key="6">
    <source>
        <dbReference type="ARBA" id="ARBA00023065"/>
    </source>
</evidence>
<evidence type="ECO:0000256" key="7">
    <source>
        <dbReference type="ARBA" id="ARBA00023136"/>
    </source>
</evidence>
<keyword evidence="4" id="KW-0813">Transport</keyword>
<gene>
    <name evidence="10" type="ORF">LPB142_07815</name>
</gene>
<comment type="function">
    <text evidence="1">Produces ATP from ADP in the presence of a proton gradient across the membrane. The gamma chain is believed to be important in regulating ATPase activity and the flow of protons through the CF(0) complex.</text>
</comment>
<name>A0A1D9MBL7_9RHOB</name>
<dbReference type="KEGG" id="rhp:LPB142_07815"/>
<dbReference type="InterPro" id="IPR035968">
    <property type="entry name" value="ATP_synth_F1_ATPase_gsu"/>
</dbReference>
<evidence type="ECO:0008006" key="12">
    <source>
        <dbReference type="Google" id="ProtNLM"/>
    </source>
</evidence>
<comment type="subcellular location">
    <subcellularLocation>
        <location evidence="2">Membrane</location>
        <topology evidence="2">Peripheral membrane protein</topology>
    </subcellularLocation>
</comment>
<evidence type="ECO:0000256" key="3">
    <source>
        <dbReference type="ARBA" id="ARBA00007681"/>
    </source>
</evidence>
<dbReference type="InterPro" id="IPR000131">
    <property type="entry name" value="ATP_synth_F1_gsu"/>
</dbReference>
<dbReference type="SUPFAM" id="SSF52943">
    <property type="entry name" value="ATP synthase (F1-ATPase), gamma subunit"/>
    <property type="match status" value="1"/>
</dbReference>
<evidence type="ECO:0000256" key="5">
    <source>
        <dbReference type="ARBA" id="ARBA00022781"/>
    </source>
</evidence>
<dbReference type="Pfam" id="PF00231">
    <property type="entry name" value="ATP-synt"/>
    <property type="match status" value="1"/>
</dbReference>
<keyword evidence="6" id="KW-0406">Ion transport</keyword>
<dbReference type="GO" id="GO:0046933">
    <property type="term" value="F:proton-transporting ATP synthase activity, rotational mechanism"/>
    <property type="evidence" value="ECO:0007669"/>
    <property type="project" value="InterPro"/>
</dbReference>
<evidence type="ECO:0000256" key="2">
    <source>
        <dbReference type="ARBA" id="ARBA00004170"/>
    </source>
</evidence>
<keyword evidence="5" id="KW-0375">Hydrogen ion transport</keyword>
<dbReference type="AlphaFoldDB" id="A0A1D9MBL7"/>
<dbReference type="Proteomes" id="UP000176562">
    <property type="component" value="Chromosome"/>
</dbReference>
<reference evidence="10 11" key="1">
    <citation type="submission" date="2016-10" db="EMBL/GenBank/DDBJ databases">
        <title>Rhodobacter sp. LPB0142, isolated from sea water.</title>
        <authorList>
            <person name="Kim E."/>
            <person name="Yi H."/>
        </authorList>
    </citation>
    <scope>NUCLEOTIDE SEQUENCE [LARGE SCALE GENOMIC DNA]</scope>
    <source>
        <strain evidence="10 11">LPB0142</strain>
    </source>
</reference>
<keyword evidence="8" id="KW-0139">CF(1)</keyword>
<accession>A0A1D9MBL7</accession>
<organism evidence="10 11">
    <name type="scientific">Rhodobacter xanthinilyticus</name>
    <dbReference type="NCBI Taxonomy" id="1850250"/>
    <lineage>
        <taxon>Bacteria</taxon>
        <taxon>Pseudomonadati</taxon>
        <taxon>Pseudomonadota</taxon>
        <taxon>Alphaproteobacteria</taxon>
        <taxon>Rhodobacterales</taxon>
        <taxon>Rhodobacter group</taxon>
        <taxon>Rhodobacter</taxon>
    </lineage>
</organism>
<evidence type="ECO:0000256" key="8">
    <source>
        <dbReference type="ARBA" id="ARBA00023196"/>
    </source>
</evidence>
<keyword evidence="7" id="KW-0472">Membrane</keyword>